<comment type="caution">
    <text evidence="3">The sequence shown here is derived from an EMBL/GenBank/DDBJ whole genome shotgun (WGS) entry which is preliminary data.</text>
</comment>
<dbReference type="Gene3D" id="1.10.150.50">
    <property type="entry name" value="Transcription Factor, Ets-1"/>
    <property type="match status" value="1"/>
</dbReference>
<name>X6NWQ4_RETFI</name>
<feature type="compositionally biased region" description="Basic and acidic residues" evidence="1">
    <location>
        <begin position="497"/>
        <end position="534"/>
    </location>
</feature>
<feature type="compositionally biased region" description="Basic and acidic residues" evidence="1">
    <location>
        <begin position="293"/>
        <end position="302"/>
    </location>
</feature>
<dbReference type="SUPFAM" id="SSF47769">
    <property type="entry name" value="SAM/Pointed domain"/>
    <property type="match status" value="1"/>
</dbReference>
<evidence type="ECO:0000259" key="2">
    <source>
        <dbReference type="PROSITE" id="PS50105"/>
    </source>
</evidence>
<dbReference type="EMBL" id="ASPP01005331">
    <property type="protein sequence ID" value="ETO30750.1"/>
    <property type="molecule type" value="Genomic_DNA"/>
</dbReference>
<accession>X6NWQ4</accession>
<evidence type="ECO:0000313" key="4">
    <source>
        <dbReference type="Proteomes" id="UP000023152"/>
    </source>
</evidence>
<reference evidence="3 4" key="1">
    <citation type="journal article" date="2013" name="Curr. Biol.">
        <title>The Genome of the Foraminiferan Reticulomyxa filosa.</title>
        <authorList>
            <person name="Glockner G."/>
            <person name="Hulsmann N."/>
            <person name="Schleicher M."/>
            <person name="Noegel A.A."/>
            <person name="Eichinger L."/>
            <person name="Gallinger C."/>
            <person name="Pawlowski J."/>
            <person name="Sierra R."/>
            <person name="Euteneuer U."/>
            <person name="Pillet L."/>
            <person name="Moustafa A."/>
            <person name="Platzer M."/>
            <person name="Groth M."/>
            <person name="Szafranski K."/>
            <person name="Schliwa M."/>
        </authorList>
    </citation>
    <scope>NUCLEOTIDE SEQUENCE [LARGE SCALE GENOMIC DNA]</scope>
</reference>
<dbReference type="AlphaFoldDB" id="X6NWQ4"/>
<feature type="compositionally biased region" description="Basic and acidic residues" evidence="1">
    <location>
        <begin position="452"/>
        <end position="470"/>
    </location>
</feature>
<dbReference type="InterPro" id="IPR001660">
    <property type="entry name" value="SAM"/>
</dbReference>
<sequence>DEQSKQNEEAKDEKQLQLEKIQARMAARSQRRIVPGRTMSNVEDMKKLSDEKLKKEGKKSQQPPKASHKPMMSDLSQIAPTQNRTIGNIPLLKQANQRLREYRANHPKTGPRQVTFKQICIFKKGDKVYFISKDEEQYAPGEVEELNERSGFWRIKKIVTIPENLAEDDPSRYIRTKPVLCKPEGFYKLMHENDFGLAFQISLLHILRDEMKDVVNKKKKHQRHLTRINVVQKQIQHAQTIKDVHKESVTNLKLLMEPKPTQPKTHKFFFFLKKIKKYRKLINSELDTDEEEIEKKTTETKRPKSKRSATVVTLEEAKIPTGEHQSEEQQSQQVIEIDYANASMPAGDVKDWDINDVQKWLMYISSRRPKNVSKDKPIIPFFQLYYSMFYARQVNGAKLIEQTSNTLANDLLIKNAHRSTLLAFIDELRTDKKKIKKENQIVEFIEYKDKRTGEVKKRKAGPRDAGKMVDYEIPDYGGAEPNPTTKTVVKVTVPDQKNVDNKNGEQKSGDKKKETKTDPEKKKPDTLKAKEHPKNGCKGSKSIRDTQTITL</sequence>
<organism evidence="3 4">
    <name type="scientific">Reticulomyxa filosa</name>
    <dbReference type="NCBI Taxonomy" id="46433"/>
    <lineage>
        <taxon>Eukaryota</taxon>
        <taxon>Sar</taxon>
        <taxon>Rhizaria</taxon>
        <taxon>Retaria</taxon>
        <taxon>Foraminifera</taxon>
        <taxon>Monothalamids</taxon>
        <taxon>Reticulomyxidae</taxon>
        <taxon>Reticulomyxa</taxon>
    </lineage>
</organism>
<keyword evidence="4" id="KW-1185">Reference proteome</keyword>
<feature type="domain" description="SAM" evidence="2">
    <location>
        <begin position="352"/>
        <end position="431"/>
    </location>
</feature>
<feature type="non-terminal residue" evidence="3">
    <location>
        <position position="1"/>
    </location>
</feature>
<dbReference type="InterPro" id="IPR013761">
    <property type="entry name" value="SAM/pointed_sf"/>
</dbReference>
<feature type="region of interest" description="Disordered" evidence="1">
    <location>
        <begin position="24"/>
        <end position="72"/>
    </location>
</feature>
<feature type="compositionally biased region" description="Low complexity" evidence="1">
    <location>
        <begin position="484"/>
        <end position="493"/>
    </location>
</feature>
<dbReference type="Proteomes" id="UP000023152">
    <property type="component" value="Unassembled WGS sequence"/>
</dbReference>
<gene>
    <name evidence="3" type="ORF">RFI_06371</name>
</gene>
<feature type="region of interest" description="Disordered" evidence="1">
    <location>
        <begin position="452"/>
        <end position="551"/>
    </location>
</feature>
<dbReference type="PROSITE" id="PS50105">
    <property type="entry name" value="SAM_DOMAIN"/>
    <property type="match status" value="1"/>
</dbReference>
<evidence type="ECO:0000256" key="1">
    <source>
        <dbReference type="SAM" id="MobiDB-lite"/>
    </source>
</evidence>
<feature type="region of interest" description="Disordered" evidence="1">
    <location>
        <begin position="289"/>
        <end position="311"/>
    </location>
</feature>
<feature type="compositionally biased region" description="Basic and acidic residues" evidence="1">
    <location>
        <begin position="43"/>
        <end position="54"/>
    </location>
</feature>
<proteinExistence type="predicted"/>
<protein>
    <recommendedName>
        <fullName evidence="2">SAM domain-containing protein</fullName>
    </recommendedName>
</protein>
<evidence type="ECO:0000313" key="3">
    <source>
        <dbReference type="EMBL" id="ETO30750.1"/>
    </source>
</evidence>